<dbReference type="InterPro" id="IPR014746">
    <property type="entry name" value="Gln_synth/guanido_kin_cat_dom"/>
</dbReference>
<organism evidence="1 2">
    <name type="scientific">Candidatus Thiomargarita nelsonii</name>
    <dbReference type="NCBI Taxonomy" id="1003181"/>
    <lineage>
        <taxon>Bacteria</taxon>
        <taxon>Pseudomonadati</taxon>
        <taxon>Pseudomonadota</taxon>
        <taxon>Gammaproteobacteria</taxon>
        <taxon>Thiotrichales</taxon>
        <taxon>Thiotrichaceae</taxon>
        <taxon>Thiomargarita</taxon>
    </lineage>
</organism>
<dbReference type="GO" id="GO:0042398">
    <property type="term" value="P:modified amino acid biosynthetic process"/>
    <property type="evidence" value="ECO:0007669"/>
    <property type="project" value="InterPro"/>
</dbReference>
<name>A0A0A6PD83_9GAMM</name>
<dbReference type="Gene3D" id="3.30.590.20">
    <property type="match status" value="1"/>
</dbReference>
<evidence type="ECO:0000313" key="1">
    <source>
        <dbReference type="EMBL" id="KHD08224.1"/>
    </source>
</evidence>
<sequence length="473" mass="53856">MGQDIARCHFKKQDFQAFESRLREETALVQQWFLEKRFAVEPSIAGFELEAWLVDDKGLPAPINQAYLDHLQNPLVVPELSVFNIELNTEPRILRGDTLSRLHTALEALWSLCNKSAAELDSSLLMIGILPTVQDQDLKMANMSQRSRYRALNEQVLRLRKGNPLVLDIQGREERLRTEHQDVMLEAATTSFQIHLQVEQANAVRYFNTALILSAPMVAMAANSPFLFGRALWEETRIPVFEQSVADQQGLARVTFGTGYIQQSLQELFVENLECYPPLLPFVLDAPVEQLNHLRLQNGTLWRWNRPLIGFNSNGVPHLRIEHRVMPAGPTVVDTIANAAFFYGLIHFYGNEPIPPETLLPFERCRDNFYGAAQSGLSAEIVWLDGKSVVLRQLVLEVLLPLARQGLENLDINHDDIQTYLDIIEARVSNGRTGARWQRDFVARYGPDSCALTTAYRERQQRGMPVHEWSLTC</sequence>
<dbReference type="Proteomes" id="UP000030428">
    <property type="component" value="Unassembled WGS sequence"/>
</dbReference>
<dbReference type="EMBL" id="JSZA02000080">
    <property type="protein sequence ID" value="KHD08224.1"/>
    <property type="molecule type" value="Genomic_DNA"/>
</dbReference>
<comment type="caution">
    <text evidence="1">The sequence shown here is derived from an EMBL/GenBank/DDBJ whole genome shotgun (WGS) entry which is preliminary data.</text>
</comment>
<reference evidence="1 2" key="1">
    <citation type="journal article" date="2016" name="Front. Microbiol.">
        <title>Single-Cell (Meta-)Genomics of a Dimorphic Candidatus Thiomargarita nelsonii Reveals Genomic Plasticity.</title>
        <authorList>
            <person name="Flood B.E."/>
            <person name="Fliss P."/>
            <person name="Jones D.S."/>
            <person name="Dick G.J."/>
            <person name="Jain S."/>
            <person name="Kaster A.K."/>
            <person name="Winkel M."/>
            <person name="Mussmann M."/>
            <person name="Bailey J."/>
        </authorList>
    </citation>
    <scope>NUCLEOTIDE SEQUENCE [LARGE SCALE GENOMIC DNA]</scope>
    <source>
        <strain evidence="1">Hydrate Ridge</strain>
    </source>
</reference>
<dbReference type="InterPro" id="IPR016602">
    <property type="entry name" value="UCP012666"/>
</dbReference>
<accession>A0A0A6PD83</accession>
<dbReference type="PANTHER" id="PTHR36510">
    <property type="entry name" value="GLUTAMATE--CYSTEINE LIGASE 2-RELATED"/>
    <property type="match status" value="1"/>
</dbReference>
<dbReference type="InterPro" id="IPR006336">
    <property type="entry name" value="GCS2"/>
</dbReference>
<dbReference type="SUPFAM" id="SSF55931">
    <property type="entry name" value="Glutamine synthetase/guanido kinase"/>
    <property type="match status" value="1"/>
</dbReference>
<gene>
    <name evidence="1" type="ORF">PN36_19420</name>
</gene>
<keyword evidence="1" id="KW-0436">Ligase</keyword>
<keyword evidence="2" id="KW-1185">Reference proteome</keyword>
<dbReference type="AlphaFoldDB" id="A0A0A6PD83"/>
<dbReference type="Pfam" id="PF04107">
    <property type="entry name" value="GCS2"/>
    <property type="match status" value="1"/>
</dbReference>
<dbReference type="GO" id="GO:0004357">
    <property type="term" value="F:glutamate-cysteine ligase activity"/>
    <property type="evidence" value="ECO:0007669"/>
    <property type="project" value="InterPro"/>
</dbReference>
<protein>
    <submittedName>
        <fullName evidence="1">Glutamate--cysteine ligase</fullName>
    </submittedName>
</protein>
<dbReference type="PANTHER" id="PTHR36510:SF3">
    <property type="entry name" value="CONSERVED PROTEIN"/>
    <property type="match status" value="1"/>
</dbReference>
<proteinExistence type="predicted"/>
<dbReference type="PIRSF" id="PIRSF012666">
    <property type="entry name" value="UCP012666"/>
    <property type="match status" value="1"/>
</dbReference>
<evidence type="ECO:0000313" key="2">
    <source>
        <dbReference type="Proteomes" id="UP000030428"/>
    </source>
</evidence>
<dbReference type="InterPro" id="IPR050141">
    <property type="entry name" value="GCL_type2/YbdK_subfam"/>
</dbReference>